<gene>
    <name evidence="1" type="ORF">EZS28_005635</name>
</gene>
<evidence type="ECO:0000313" key="1">
    <source>
        <dbReference type="EMBL" id="KAA6398843.1"/>
    </source>
</evidence>
<sequence>MLCQQSWMKIQVHYIHNRILKNLPLFETTSVLESNTSQVSNVFPLAVFLLIHYYHLSVTIFSYEPWLSFIKTLCKNIFFYFFGDDHTDLFACAFAFSYSGKKLMEKRQLGMISSTTQSFKLTFGSMNYVSEIIPPLPFFDIKSIQIPQKPDKYPEHRILKQKVENAYQLAMSQIQIPDPIAPCFILVQKINWYSRIERLRIIKALVKSKLSQIMGINSKYQNEFKQESPFSNSPMEKDIEDTKQIERKSNSSIHGTQILHDIYPKLPPNLSVTGTPIFNQIITGKSGINSPTATFLTSTVDDLEQEQEVQLIHQTLNDEELILSQYFANEAVLFWAGKYGEMDDEMLIDNQIGYWQGQNKSNPMMKIFVDFTDSVLAIPSSEAGIERKFSQAKRFMGIGGQRVSLQTFFCELA</sequence>
<name>A0A5J4WVK1_9EUKA</name>
<organism evidence="1 2">
    <name type="scientific">Streblomastix strix</name>
    <dbReference type="NCBI Taxonomy" id="222440"/>
    <lineage>
        <taxon>Eukaryota</taxon>
        <taxon>Metamonada</taxon>
        <taxon>Preaxostyla</taxon>
        <taxon>Oxymonadida</taxon>
        <taxon>Streblomastigidae</taxon>
        <taxon>Streblomastix</taxon>
    </lineage>
</organism>
<dbReference type="Proteomes" id="UP000324800">
    <property type="component" value="Unassembled WGS sequence"/>
</dbReference>
<protein>
    <submittedName>
        <fullName evidence="1">Uncharacterized protein</fullName>
    </submittedName>
</protein>
<proteinExistence type="predicted"/>
<evidence type="ECO:0000313" key="2">
    <source>
        <dbReference type="Proteomes" id="UP000324800"/>
    </source>
</evidence>
<reference evidence="1 2" key="1">
    <citation type="submission" date="2019-03" db="EMBL/GenBank/DDBJ databases">
        <title>Single cell metagenomics reveals metabolic interactions within the superorganism composed of flagellate Streblomastix strix and complex community of Bacteroidetes bacteria on its surface.</title>
        <authorList>
            <person name="Treitli S.C."/>
            <person name="Kolisko M."/>
            <person name="Husnik F."/>
            <person name="Keeling P."/>
            <person name="Hampl V."/>
        </authorList>
    </citation>
    <scope>NUCLEOTIDE SEQUENCE [LARGE SCALE GENOMIC DNA]</scope>
    <source>
        <strain evidence="1">ST1C</strain>
    </source>
</reference>
<dbReference type="AlphaFoldDB" id="A0A5J4WVK1"/>
<accession>A0A5J4WVK1</accession>
<comment type="caution">
    <text evidence="1">The sequence shown here is derived from an EMBL/GenBank/DDBJ whole genome shotgun (WGS) entry which is preliminary data.</text>
</comment>
<dbReference type="EMBL" id="SNRW01000871">
    <property type="protein sequence ID" value="KAA6398843.1"/>
    <property type="molecule type" value="Genomic_DNA"/>
</dbReference>